<dbReference type="RefSeq" id="WP_254753282.1">
    <property type="nucleotide sequence ID" value="NZ_JANCLV010000029.1"/>
</dbReference>
<evidence type="ECO:0000313" key="5">
    <source>
        <dbReference type="EMBL" id="MCP9002079.1"/>
    </source>
</evidence>
<keyword evidence="5" id="KW-0255">Endonuclease</keyword>
<dbReference type="EMBL" id="JANCLV010000029">
    <property type="protein sequence ID" value="MCP9002079.1"/>
    <property type="molecule type" value="Genomic_DNA"/>
</dbReference>
<evidence type="ECO:0000256" key="1">
    <source>
        <dbReference type="ARBA" id="ARBA00010923"/>
    </source>
</evidence>
<reference evidence="5 6" key="1">
    <citation type="submission" date="2022-06" db="EMBL/GenBank/DDBJ databases">
        <title>Pseudarthrobacter sp. strain RMG13 Genome sequencing and assembly.</title>
        <authorList>
            <person name="Kim I."/>
        </authorList>
    </citation>
    <scope>NUCLEOTIDE SEQUENCE [LARGE SCALE GENOMIC DNA]</scope>
    <source>
        <strain evidence="5 6">RMG13</strain>
    </source>
</reference>
<accession>A0ABT1LUC7</accession>
<evidence type="ECO:0000259" key="4">
    <source>
        <dbReference type="Pfam" id="PF01420"/>
    </source>
</evidence>
<protein>
    <submittedName>
        <fullName evidence="5">Restriction endonuclease subunit S</fullName>
    </submittedName>
</protein>
<dbReference type="Gene3D" id="3.90.220.20">
    <property type="entry name" value="DNA methylase specificity domains"/>
    <property type="match status" value="2"/>
</dbReference>
<dbReference type="GO" id="GO:0004519">
    <property type="term" value="F:endonuclease activity"/>
    <property type="evidence" value="ECO:0007669"/>
    <property type="project" value="UniProtKB-KW"/>
</dbReference>
<keyword evidence="6" id="KW-1185">Reference proteome</keyword>
<keyword evidence="2" id="KW-0680">Restriction system</keyword>
<proteinExistence type="inferred from homology"/>
<comment type="similarity">
    <text evidence="1">Belongs to the type-I restriction system S methylase family.</text>
</comment>
<name>A0ABT1LUC7_9MICC</name>
<dbReference type="Gene3D" id="1.10.287.1120">
    <property type="entry name" value="Bipartite methylase S protein"/>
    <property type="match status" value="1"/>
</dbReference>
<comment type="caution">
    <text evidence="5">The sequence shown here is derived from an EMBL/GenBank/DDBJ whole genome shotgun (WGS) entry which is preliminary data.</text>
</comment>
<feature type="domain" description="Type I restriction modification DNA specificity" evidence="4">
    <location>
        <begin position="49"/>
        <end position="217"/>
    </location>
</feature>
<evidence type="ECO:0000313" key="6">
    <source>
        <dbReference type="Proteomes" id="UP001524318"/>
    </source>
</evidence>
<dbReference type="InterPro" id="IPR044946">
    <property type="entry name" value="Restrct_endonuc_typeI_TRD_sf"/>
</dbReference>
<dbReference type="Pfam" id="PF01420">
    <property type="entry name" value="Methylase_S"/>
    <property type="match status" value="1"/>
</dbReference>
<dbReference type="PANTHER" id="PTHR30408:SF12">
    <property type="entry name" value="TYPE I RESTRICTION ENZYME MJAVIII SPECIFICITY SUBUNIT"/>
    <property type="match status" value="1"/>
</dbReference>
<dbReference type="SUPFAM" id="SSF116734">
    <property type="entry name" value="DNA methylase specificity domain"/>
    <property type="match status" value="2"/>
</dbReference>
<organism evidence="5 6">
    <name type="scientific">Pseudarthrobacter humi</name>
    <dbReference type="NCBI Taxonomy" id="2952523"/>
    <lineage>
        <taxon>Bacteria</taxon>
        <taxon>Bacillati</taxon>
        <taxon>Actinomycetota</taxon>
        <taxon>Actinomycetes</taxon>
        <taxon>Micrococcales</taxon>
        <taxon>Micrococcaceae</taxon>
        <taxon>Pseudarthrobacter</taxon>
    </lineage>
</organism>
<keyword evidence="5" id="KW-0378">Hydrolase</keyword>
<gene>
    <name evidence="5" type="ORF">NFC73_20460</name>
</gene>
<keyword evidence="3" id="KW-0238">DNA-binding</keyword>
<sequence length="446" mass="49579">MTEQAVANKLAVDRHGEFVVKRKAVEAVAAVGEADARGQRRRTEMIALGWSNSNLDDVTLRGSGHTPSQQHPEYWDGDIEWVSLADSGKLDQGYISASTRRITARGMEKSSAVLHPAGTVIMSRDAGVGKSAILREAMAVSQHFIAWECKAKGVLEPWYLYYWLQSRKGYFERMAVGSTIKTIGLPLFRKLTISHPPLPEQRKIADILRTWDEAIDRAETLMRAEIEAFGVLRRRLFLFRGHEVPLSEVSMHITTKSDGAPHTVMAISAKTGFVAQADKYRRDMAGANLTNYTLLRRGEFAYNKGNSLTYPQGCIYALKEHSALVPNVYYSFRLRADLNSSYYEHFFASGALNRQLAQRITSGVRGNGLLNLNADDFFGVKVPVPSRATQDGAADALNMGARKIELLQHKAELLRTQKRGLMQKLLTGQLRVNVAAEIEPGGPDDD</sequence>
<evidence type="ECO:0000256" key="2">
    <source>
        <dbReference type="ARBA" id="ARBA00022747"/>
    </source>
</evidence>
<evidence type="ECO:0000256" key="3">
    <source>
        <dbReference type="ARBA" id="ARBA00023125"/>
    </source>
</evidence>
<dbReference type="InterPro" id="IPR052021">
    <property type="entry name" value="Type-I_RS_S_subunit"/>
</dbReference>
<dbReference type="InterPro" id="IPR000055">
    <property type="entry name" value="Restrct_endonuc_typeI_TRD"/>
</dbReference>
<dbReference type="PANTHER" id="PTHR30408">
    <property type="entry name" value="TYPE-1 RESTRICTION ENZYME ECOKI SPECIFICITY PROTEIN"/>
    <property type="match status" value="1"/>
</dbReference>
<dbReference type="Proteomes" id="UP001524318">
    <property type="component" value="Unassembled WGS sequence"/>
</dbReference>
<keyword evidence="5" id="KW-0540">Nuclease</keyword>